<sequence>MMNSLLPRLKSRVSGTNSSAAHPQSLEITGKVTGAYSKQQFIPGDGLDMRVLGMYIAHHYGDSIDWRPAVNTTDGREGFLFRASSPIGPQTIQLLQQETAKLREAEKEHNHSKYFDKLHAGWAQHKQYLAHEAQVLDISSVPTHRNDRNLPPPILDLPPKYDDIEGLHSHRRSIQPALETSRPPFLGLGRRPASCSDLEFVNPSGGFYPDGYSGSEADVREDANGLTFSRVYGPLGLPEVIPVQDSVQGFPSSAPQNAKSLSQGFSEAGSSRSHSTHLVPLSRARSTSSLHSSHYGFAYQPSPRLNVPNSELFFGTLETPLHGADQQVGPNRLRHNYADGRPAWA</sequence>
<dbReference type="EMBL" id="ML121539">
    <property type="protein sequence ID" value="RPB25018.1"/>
    <property type="molecule type" value="Genomic_DNA"/>
</dbReference>
<name>A0A3N4LTM0_9PEZI</name>
<feature type="region of interest" description="Disordered" evidence="1">
    <location>
        <begin position="249"/>
        <end position="285"/>
    </location>
</feature>
<dbReference type="AlphaFoldDB" id="A0A3N4LTM0"/>
<organism evidence="2 3">
    <name type="scientific">Terfezia boudieri ATCC MYA-4762</name>
    <dbReference type="NCBI Taxonomy" id="1051890"/>
    <lineage>
        <taxon>Eukaryota</taxon>
        <taxon>Fungi</taxon>
        <taxon>Dikarya</taxon>
        <taxon>Ascomycota</taxon>
        <taxon>Pezizomycotina</taxon>
        <taxon>Pezizomycetes</taxon>
        <taxon>Pezizales</taxon>
        <taxon>Pezizaceae</taxon>
        <taxon>Terfezia</taxon>
    </lineage>
</organism>
<proteinExistence type="predicted"/>
<dbReference type="Proteomes" id="UP000267821">
    <property type="component" value="Unassembled WGS sequence"/>
</dbReference>
<reference evidence="2 3" key="1">
    <citation type="journal article" date="2018" name="Nat. Ecol. Evol.">
        <title>Pezizomycetes genomes reveal the molecular basis of ectomycorrhizal truffle lifestyle.</title>
        <authorList>
            <person name="Murat C."/>
            <person name="Payen T."/>
            <person name="Noel B."/>
            <person name="Kuo A."/>
            <person name="Morin E."/>
            <person name="Chen J."/>
            <person name="Kohler A."/>
            <person name="Krizsan K."/>
            <person name="Balestrini R."/>
            <person name="Da Silva C."/>
            <person name="Montanini B."/>
            <person name="Hainaut M."/>
            <person name="Levati E."/>
            <person name="Barry K.W."/>
            <person name="Belfiori B."/>
            <person name="Cichocki N."/>
            <person name="Clum A."/>
            <person name="Dockter R.B."/>
            <person name="Fauchery L."/>
            <person name="Guy J."/>
            <person name="Iotti M."/>
            <person name="Le Tacon F."/>
            <person name="Lindquist E.A."/>
            <person name="Lipzen A."/>
            <person name="Malagnac F."/>
            <person name="Mello A."/>
            <person name="Molinier V."/>
            <person name="Miyauchi S."/>
            <person name="Poulain J."/>
            <person name="Riccioni C."/>
            <person name="Rubini A."/>
            <person name="Sitrit Y."/>
            <person name="Splivallo R."/>
            <person name="Traeger S."/>
            <person name="Wang M."/>
            <person name="Zifcakova L."/>
            <person name="Wipf D."/>
            <person name="Zambonelli A."/>
            <person name="Paolocci F."/>
            <person name="Nowrousian M."/>
            <person name="Ottonello S."/>
            <person name="Baldrian P."/>
            <person name="Spatafora J.W."/>
            <person name="Henrissat B."/>
            <person name="Nagy L.G."/>
            <person name="Aury J.M."/>
            <person name="Wincker P."/>
            <person name="Grigoriev I.V."/>
            <person name="Bonfante P."/>
            <person name="Martin F.M."/>
        </authorList>
    </citation>
    <scope>NUCLEOTIDE SEQUENCE [LARGE SCALE GENOMIC DNA]</scope>
    <source>
        <strain evidence="2 3">ATCC MYA-4762</strain>
    </source>
</reference>
<dbReference type="InParanoid" id="A0A3N4LTM0"/>
<gene>
    <name evidence="2" type="ORF">L211DRAFT_836876</name>
</gene>
<keyword evidence="3" id="KW-1185">Reference proteome</keyword>
<evidence type="ECO:0000256" key="1">
    <source>
        <dbReference type="SAM" id="MobiDB-lite"/>
    </source>
</evidence>
<feature type="region of interest" description="Disordered" evidence="1">
    <location>
        <begin position="323"/>
        <end position="345"/>
    </location>
</feature>
<feature type="compositionally biased region" description="Polar residues" evidence="1">
    <location>
        <begin position="13"/>
        <end position="22"/>
    </location>
</feature>
<protein>
    <submittedName>
        <fullName evidence="2">Uncharacterized protein</fullName>
    </submittedName>
</protein>
<dbReference type="OrthoDB" id="5337167at2759"/>
<accession>A0A3N4LTM0</accession>
<evidence type="ECO:0000313" key="3">
    <source>
        <dbReference type="Proteomes" id="UP000267821"/>
    </source>
</evidence>
<evidence type="ECO:0000313" key="2">
    <source>
        <dbReference type="EMBL" id="RPB25018.1"/>
    </source>
</evidence>
<feature type="compositionally biased region" description="Polar residues" evidence="1">
    <location>
        <begin position="249"/>
        <end position="273"/>
    </location>
</feature>
<feature type="region of interest" description="Disordered" evidence="1">
    <location>
        <begin position="1"/>
        <end position="24"/>
    </location>
</feature>